<sequence length="230" mass="24770">MTDAPLDPFDDLTAFRALAAERLGSFAHTTVADAPGLRRAGVVLCVVEHNGGPSGPRPLIGGGRGLEDGTPSVILIRRAYRGRNAGQWGLPGGRLEDGETPEEAALRELREEIGLAAGADDVLGRLDDFPATSGFAITPIVVVLDDPGPLVPSPDEVHSVHHTSLRKLADDDTPRWVPQPGGGRLLQMWLGPDWRVHAPTGAMLWQFREVVLLGRHARVADFVQPDWTRT</sequence>
<keyword evidence="5 8" id="KW-0378">Hydrolase</keyword>
<name>A0A5C4J7I7_9ACTN</name>
<dbReference type="GO" id="GO:0046872">
    <property type="term" value="F:metal ion binding"/>
    <property type="evidence" value="ECO:0007669"/>
    <property type="project" value="UniProtKB-KW"/>
</dbReference>
<dbReference type="Proteomes" id="UP000309174">
    <property type="component" value="Unassembled WGS sequence"/>
</dbReference>
<keyword evidence="11" id="KW-1185">Reference proteome</keyword>
<dbReference type="InterPro" id="IPR000086">
    <property type="entry name" value="NUDIX_hydrolase_dom"/>
</dbReference>
<evidence type="ECO:0000256" key="5">
    <source>
        <dbReference type="ARBA" id="ARBA00022801"/>
    </source>
</evidence>
<evidence type="ECO:0000256" key="6">
    <source>
        <dbReference type="ARBA" id="ARBA00022842"/>
    </source>
</evidence>
<keyword evidence="6" id="KW-0460">Magnesium</keyword>
<dbReference type="Pfam" id="PF00293">
    <property type="entry name" value="NUDIX"/>
    <property type="match status" value="1"/>
</dbReference>
<protein>
    <submittedName>
        <fullName evidence="10">CoA pyrophosphatase</fullName>
    </submittedName>
</protein>
<keyword evidence="7" id="KW-0464">Manganese</keyword>
<comment type="similarity">
    <text evidence="3 8">Belongs to the Nudix hydrolase family.</text>
</comment>
<dbReference type="RefSeq" id="WP_138648062.1">
    <property type="nucleotide sequence ID" value="NZ_VCKW01000164.1"/>
</dbReference>
<gene>
    <name evidence="10" type="ORF">ETD83_27230</name>
</gene>
<reference evidence="10 11" key="1">
    <citation type="submission" date="2019-05" db="EMBL/GenBank/DDBJ databases">
        <title>Draft genome sequence of Actinomadura sp. 14C53.</title>
        <authorList>
            <person name="Saricaoglu S."/>
            <person name="Isik K."/>
        </authorList>
    </citation>
    <scope>NUCLEOTIDE SEQUENCE [LARGE SCALE GENOMIC DNA]</scope>
    <source>
        <strain evidence="10 11">14C53</strain>
    </source>
</reference>
<comment type="caution">
    <text evidence="10">The sequence shown here is derived from an EMBL/GenBank/DDBJ whole genome shotgun (WGS) entry which is preliminary data.</text>
</comment>
<dbReference type="InterPro" id="IPR015797">
    <property type="entry name" value="NUDIX_hydrolase-like_dom_sf"/>
</dbReference>
<keyword evidence="4" id="KW-0479">Metal-binding</keyword>
<dbReference type="PRINTS" id="PR00502">
    <property type="entry name" value="NUDIXFAMILY"/>
</dbReference>
<evidence type="ECO:0000256" key="4">
    <source>
        <dbReference type="ARBA" id="ARBA00022723"/>
    </source>
</evidence>
<proteinExistence type="inferred from homology"/>
<evidence type="ECO:0000256" key="3">
    <source>
        <dbReference type="ARBA" id="ARBA00005582"/>
    </source>
</evidence>
<dbReference type="Gene3D" id="3.90.79.10">
    <property type="entry name" value="Nucleoside Triphosphate Pyrophosphohydrolase"/>
    <property type="match status" value="1"/>
</dbReference>
<dbReference type="PANTHER" id="PTHR12992:SF11">
    <property type="entry name" value="MITOCHONDRIAL COENZYME A DIPHOSPHATASE NUDT8"/>
    <property type="match status" value="1"/>
</dbReference>
<evidence type="ECO:0000313" key="10">
    <source>
        <dbReference type="EMBL" id="TMQ92423.1"/>
    </source>
</evidence>
<dbReference type="InterPro" id="IPR020084">
    <property type="entry name" value="NUDIX_hydrolase_CS"/>
</dbReference>
<evidence type="ECO:0000256" key="7">
    <source>
        <dbReference type="ARBA" id="ARBA00023211"/>
    </source>
</evidence>
<dbReference type="EMBL" id="VCKW01000164">
    <property type="protein sequence ID" value="TMQ92423.1"/>
    <property type="molecule type" value="Genomic_DNA"/>
</dbReference>
<evidence type="ECO:0000256" key="1">
    <source>
        <dbReference type="ARBA" id="ARBA00001936"/>
    </source>
</evidence>
<dbReference type="PROSITE" id="PS00893">
    <property type="entry name" value="NUDIX_BOX"/>
    <property type="match status" value="1"/>
</dbReference>
<dbReference type="InterPro" id="IPR045121">
    <property type="entry name" value="CoAse"/>
</dbReference>
<dbReference type="InterPro" id="IPR020476">
    <property type="entry name" value="Nudix_hydrolase"/>
</dbReference>
<accession>A0A5C4J7I7</accession>
<evidence type="ECO:0000256" key="8">
    <source>
        <dbReference type="RuleBase" id="RU003476"/>
    </source>
</evidence>
<evidence type="ECO:0000256" key="2">
    <source>
        <dbReference type="ARBA" id="ARBA00001946"/>
    </source>
</evidence>
<evidence type="ECO:0000259" key="9">
    <source>
        <dbReference type="PROSITE" id="PS51462"/>
    </source>
</evidence>
<dbReference type="CDD" id="cd03426">
    <property type="entry name" value="NUDIX_CoAse_Nudt7"/>
    <property type="match status" value="1"/>
</dbReference>
<dbReference type="PROSITE" id="PS51462">
    <property type="entry name" value="NUDIX"/>
    <property type="match status" value="1"/>
</dbReference>
<comment type="cofactor">
    <cofactor evidence="2">
        <name>Mg(2+)</name>
        <dbReference type="ChEBI" id="CHEBI:18420"/>
    </cofactor>
</comment>
<dbReference type="OrthoDB" id="9804442at2"/>
<comment type="cofactor">
    <cofactor evidence="1">
        <name>Mn(2+)</name>
        <dbReference type="ChEBI" id="CHEBI:29035"/>
    </cofactor>
</comment>
<organism evidence="10 11">
    <name type="scientific">Actinomadura soli</name>
    <dbReference type="NCBI Taxonomy" id="2508997"/>
    <lineage>
        <taxon>Bacteria</taxon>
        <taxon>Bacillati</taxon>
        <taxon>Actinomycetota</taxon>
        <taxon>Actinomycetes</taxon>
        <taxon>Streptosporangiales</taxon>
        <taxon>Thermomonosporaceae</taxon>
        <taxon>Actinomadura</taxon>
    </lineage>
</organism>
<dbReference type="SUPFAM" id="SSF55811">
    <property type="entry name" value="Nudix"/>
    <property type="match status" value="1"/>
</dbReference>
<dbReference type="GO" id="GO:0010945">
    <property type="term" value="F:coenzyme A diphosphatase activity"/>
    <property type="evidence" value="ECO:0007669"/>
    <property type="project" value="InterPro"/>
</dbReference>
<feature type="domain" description="Nudix hydrolase" evidence="9">
    <location>
        <begin position="37"/>
        <end position="185"/>
    </location>
</feature>
<dbReference type="PANTHER" id="PTHR12992">
    <property type="entry name" value="NUDIX HYDROLASE"/>
    <property type="match status" value="1"/>
</dbReference>
<dbReference type="AlphaFoldDB" id="A0A5C4J7I7"/>
<evidence type="ECO:0000313" key="11">
    <source>
        <dbReference type="Proteomes" id="UP000309174"/>
    </source>
</evidence>